<dbReference type="Proteomes" id="UP000298653">
    <property type="component" value="Chromosome"/>
</dbReference>
<dbReference type="SUPFAM" id="SSF51182">
    <property type="entry name" value="RmlC-like cupins"/>
    <property type="match status" value="2"/>
</dbReference>
<accession>A0A4P8IEY7</accession>
<proteinExistence type="predicted"/>
<dbReference type="RefSeq" id="WP_137328799.1">
    <property type="nucleotide sequence ID" value="NZ_CP040058.1"/>
</dbReference>
<protein>
    <submittedName>
        <fullName evidence="2">PUTATIVE TRANSMEMBRANE PROTEIN</fullName>
    </submittedName>
</protein>
<dbReference type="InterPro" id="IPR014710">
    <property type="entry name" value="RmlC-like_jellyroll"/>
</dbReference>
<dbReference type="InterPro" id="IPR025979">
    <property type="entry name" value="ChrR-like_cupin_dom"/>
</dbReference>
<dbReference type="KEGG" id="arf:AR1Y2_1961"/>
<keyword evidence="2" id="KW-0472">Membrane</keyword>
<keyword evidence="3" id="KW-1185">Reference proteome</keyword>
<dbReference type="Gene3D" id="2.60.120.10">
    <property type="entry name" value="Jelly Rolls"/>
    <property type="match status" value="2"/>
</dbReference>
<sequence>MKEQQIMDVRRMEWNYRPNSVTGKVFGQKPLVEDKDMEVSIVMNRYPAGFQTVTHTHPCGHGLYILEGQIKTNGSVYGPETLIWYPEGCVAEHGATQHDDATVLLISNKAFSIHYIKDEEEKKRLDKGIQPVISDVGRMPWFYRMASTTGKMFGKKQLHLDEATGMQINYINYPAGFTTDTHTHPSAHGLFVLSGQLKSNDEYFGPGTMVWYEEGCIAEHGATAHEDLICLQISNKDFSIQYRQKDYQKIKNER</sequence>
<evidence type="ECO:0000259" key="1">
    <source>
        <dbReference type="Pfam" id="PF12973"/>
    </source>
</evidence>
<dbReference type="Pfam" id="PF12973">
    <property type="entry name" value="Cupin_7"/>
    <property type="match status" value="1"/>
</dbReference>
<gene>
    <name evidence="2" type="ORF">AR1Y2_1961</name>
</gene>
<evidence type="ECO:0000313" key="2">
    <source>
        <dbReference type="EMBL" id="QCP35415.1"/>
    </source>
</evidence>
<dbReference type="AlphaFoldDB" id="A0A4P8IEY7"/>
<evidence type="ECO:0000313" key="3">
    <source>
        <dbReference type="Proteomes" id="UP000298653"/>
    </source>
</evidence>
<dbReference type="EMBL" id="CP040058">
    <property type="protein sequence ID" value="QCP35415.1"/>
    <property type="molecule type" value="Genomic_DNA"/>
</dbReference>
<reference evidence="2 3" key="1">
    <citation type="submission" date="2019-05" db="EMBL/GenBank/DDBJ databases">
        <title>Complete genome sequencing of Anaerostipes rhamnosivorans.</title>
        <authorList>
            <person name="Bui T.P.N."/>
            <person name="de Vos W.M."/>
        </authorList>
    </citation>
    <scope>NUCLEOTIDE SEQUENCE [LARGE SCALE GENOMIC DNA]</scope>
    <source>
        <strain evidence="2 3">1y2</strain>
    </source>
</reference>
<organism evidence="2 3">
    <name type="scientific">Anaerostipes rhamnosivorans</name>
    <dbReference type="NCBI Taxonomy" id="1229621"/>
    <lineage>
        <taxon>Bacteria</taxon>
        <taxon>Bacillati</taxon>
        <taxon>Bacillota</taxon>
        <taxon>Clostridia</taxon>
        <taxon>Lachnospirales</taxon>
        <taxon>Lachnospiraceae</taxon>
        <taxon>Anaerostipes</taxon>
    </lineage>
</organism>
<feature type="domain" description="ChrR-like cupin" evidence="1">
    <location>
        <begin position="155"/>
        <end position="227"/>
    </location>
</feature>
<dbReference type="InterPro" id="IPR011051">
    <property type="entry name" value="RmlC_Cupin_sf"/>
</dbReference>
<keyword evidence="2" id="KW-0812">Transmembrane</keyword>
<name>A0A4P8IEY7_9FIRM</name>
<dbReference type="OrthoDB" id="2039152at2"/>